<evidence type="ECO:0000313" key="4">
    <source>
        <dbReference type="Proteomes" id="UP000815325"/>
    </source>
</evidence>
<dbReference type="EMBL" id="MU070523">
    <property type="protein sequence ID" value="KAF5827350.1"/>
    <property type="molecule type" value="Genomic_DNA"/>
</dbReference>
<protein>
    <recommendedName>
        <fullName evidence="2">Yeast cell wall synthesis Kre9/Knh1-like N-terminal domain-containing protein</fullName>
    </recommendedName>
</protein>
<sequence>VPDSKCLDDKPPTSRACNLNLCVDWKLSLLSPASSALFQAGSEIEITWQGGTLYGQVSIQVQQVRIGISGLTLDDSKLAWTQSEYGLPDFVNNTGSFNWTIPSDIPSGRYLLRVVSGSDESNQAVLQDPLRIQATKQYSLMAIPTFPGSFGSVGTFASLNVVMVGALGNASLDTDTDTIAGPSINKGKGVKAWSMRALDIGEILSLEYREEFLLECFLGSSVEKWGIDEDSPSV</sequence>
<feature type="domain" description="Yeast cell wall synthesis Kre9/Knh1-like N-terminal" evidence="2">
    <location>
        <begin position="31"/>
        <end position="121"/>
    </location>
</feature>
<feature type="non-terminal residue" evidence="3">
    <location>
        <position position="1"/>
    </location>
</feature>
<keyword evidence="4" id="KW-1185">Reference proteome</keyword>
<dbReference type="Pfam" id="PF10342">
    <property type="entry name" value="Kre9_KNH"/>
    <property type="match status" value="1"/>
</dbReference>
<evidence type="ECO:0000259" key="2">
    <source>
        <dbReference type="Pfam" id="PF10342"/>
    </source>
</evidence>
<comment type="caution">
    <text evidence="3">The sequence shown here is derived from an EMBL/GenBank/DDBJ whole genome shotgun (WGS) entry which is preliminary data.</text>
</comment>
<keyword evidence="1" id="KW-0732">Signal</keyword>
<name>A0ABQ7FYB7_DUNSA</name>
<evidence type="ECO:0000313" key="3">
    <source>
        <dbReference type="EMBL" id="KAF5827350.1"/>
    </source>
</evidence>
<evidence type="ECO:0000256" key="1">
    <source>
        <dbReference type="ARBA" id="ARBA00022729"/>
    </source>
</evidence>
<dbReference type="InterPro" id="IPR018466">
    <property type="entry name" value="Kre9/Knh1-like_N"/>
</dbReference>
<proteinExistence type="predicted"/>
<dbReference type="Proteomes" id="UP000815325">
    <property type="component" value="Unassembled WGS sequence"/>
</dbReference>
<gene>
    <name evidence="3" type="ORF">DUNSADRAFT_801</name>
</gene>
<reference evidence="3" key="1">
    <citation type="submission" date="2017-08" db="EMBL/GenBank/DDBJ databases">
        <authorList>
            <person name="Polle J.E."/>
            <person name="Barry K."/>
            <person name="Cushman J."/>
            <person name="Schmutz J."/>
            <person name="Tran D."/>
            <person name="Hathwaick L.T."/>
            <person name="Yim W.C."/>
            <person name="Jenkins J."/>
            <person name="Mckie-Krisberg Z.M."/>
            <person name="Prochnik S."/>
            <person name="Lindquist E."/>
            <person name="Dockter R.B."/>
            <person name="Adam C."/>
            <person name="Molina H."/>
            <person name="Bunkerborg J."/>
            <person name="Jin E."/>
            <person name="Buchheim M."/>
            <person name="Magnuson J."/>
        </authorList>
    </citation>
    <scope>NUCLEOTIDE SEQUENCE</scope>
    <source>
        <strain evidence="3">CCAP 19/18</strain>
    </source>
</reference>
<accession>A0ABQ7FYB7</accession>
<organism evidence="3 4">
    <name type="scientific">Dunaliella salina</name>
    <name type="common">Green alga</name>
    <name type="synonym">Protococcus salinus</name>
    <dbReference type="NCBI Taxonomy" id="3046"/>
    <lineage>
        <taxon>Eukaryota</taxon>
        <taxon>Viridiplantae</taxon>
        <taxon>Chlorophyta</taxon>
        <taxon>core chlorophytes</taxon>
        <taxon>Chlorophyceae</taxon>
        <taxon>CS clade</taxon>
        <taxon>Chlamydomonadales</taxon>
        <taxon>Dunaliellaceae</taxon>
        <taxon>Dunaliella</taxon>
    </lineage>
</organism>